<dbReference type="OrthoDB" id="9800940at2"/>
<keyword evidence="4 10" id="KW-0540">Nuclease</keyword>
<feature type="active site" description="Proton acceptor" evidence="10">
    <location>
        <position position="67"/>
    </location>
</feature>
<evidence type="ECO:0000256" key="3">
    <source>
        <dbReference type="ARBA" id="ARBA00022694"/>
    </source>
</evidence>
<reference evidence="13" key="2">
    <citation type="submission" date="2016-01" db="EMBL/GenBank/DDBJ databases">
        <title>Six Aerococcus type strain genome sequencing and assembly using PacBio and Illumina Hiseq.</title>
        <authorList>
            <person name="Carkaci D."/>
            <person name="Dargis R."/>
            <person name="Nielsen X.C."/>
            <person name="Skovgaard O."/>
            <person name="Fuursted K."/>
            <person name="Christensen J.J."/>
        </authorList>
    </citation>
    <scope>NUCLEOTIDE SEQUENCE [LARGE SCALE GENOMIC DNA]</scope>
    <source>
        <strain evidence="13">CCUG42038B</strain>
    </source>
</reference>
<dbReference type="RefSeq" id="WP_067977187.1">
    <property type="nucleotide sequence ID" value="NZ_CP014163.1"/>
</dbReference>
<dbReference type="SUPFAM" id="SSF56281">
    <property type="entry name" value="Metallo-hydrolase/oxidoreductase"/>
    <property type="match status" value="1"/>
</dbReference>
<dbReference type="InterPro" id="IPR001279">
    <property type="entry name" value="Metallo-B-lactamas"/>
</dbReference>
<feature type="binding site" evidence="10">
    <location>
        <position position="65"/>
    </location>
    <ligand>
        <name>Zn(2+)</name>
        <dbReference type="ChEBI" id="CHEBI:29105"/>
        <label>1</label>
        <note>catalytic</note>
    </ligand>
</feature>
<comment type="subunit">
    <text evidence="1 10">Homodimer.</text>
</comment>
<evidence type="ECO:0000259" key="11">
    <source>
        <dbReference type="Pfam" id="PF12706"/>
    </source>
</evidence>
<feature type="domain" description="Metallo-beta-lactamase" evidence="11">
    <location>
        <begin position="203"/>
        <end position="272"/>
    </location>
</feature>
<reference evidence="12 13" key="1">
    <citation type="journal article" date="2016" name="Genome Announc.">
        <title>Complete Genome Sequences of Aerococcus christensenii CCUG 28831T, Aerococcus sanguinicola CCUG 43001T, Aerococcus urinae CCUG 36881T, Aerococcus urinaeequi CCUG 28094T, Aerococcus urinaehominis CCUG 42038 BT, and Aerococcus viridans CCUG 4311T.</title>
        <authorList>
            <person name="Carkaci D."/>
            <person name="Dargis R."/>
            <person name="Nielsen X.C."/>
            <person name="Skovgaard O."/>
            <person name="Fuursted K."/>
            <person name="Christensen J.J."/>
        </authorList>
    </citation>
    <scope>NUCLEOTIDE SEQUENCE [LARGE SCALE GENOMIC DNA]</scope>
    <source>
        <strain evidence="12 13">CCUG42038B</strain>
    </source>
</reference>
<accession>A0A120IAM4</accession>
<evidence type="ECO:0000256" key="2">
    <source>
        <dbReference type="ARBA" id="ARBA00012477"/>
    </source>
</evidence>
<keyword evidence="6 10" id="KW-0255">Endonuclease</keyword>
<comment type="cofactor">
    <cofactor evidence="10">
        <name>Zn(2+)</name>
        <dbReference type="ChEBI" id="CHEBI:29105"/>
    </cofactor>
    <text evidence="10">Binds 2 Zn(2+) ions.</text>
</comment>
<dbReference type="InterPro" id="IPR013471">
    <property type="entry name" value="RNase_Z/BN"/>
</dbReference>
<keyword evidence="8 10" id="KW-0862">Zinc</keyword>
<feature type="binding site" evidence="10">
    <location>
        <position position="271"/>
    </location>
    <ligand>
        <name>Zn(2+)</name>
        <dbReference type="ChEBI" id="CHEBI:29105"/>
        <label>2</label>
        <note>catalytic</note>
    </ligand>
</feature>
<comment type="catalytic activity">
    <reaction evidence="10">
        <text>Endonucleolytic cleavage of RNA, removing extra 3' nucleotides from tRNA precursor, generating 3' termini of tRNAs. A 3'-hydroxy group is left at the tRNA terminus and a 5'-phosphoryl group is left at the trailer molecule.</text>
        <dbReference type="EC" id="3.1.26.11"/>
    </reaction>
</comment>
<evidence type="ECO:0000256" key="7">
    <source>
        <dbReference type="ARBA" id="ARBA00022801"/>
    </source>
</evidence>
<dbReference type="GO" id="GO:0042802">
    <property type="term" value="F:identical protein binding"/>
    <property type="evidence" value="ECO:0007669"/>
    <property type="project" value="UniProtKB-ARBA"/>
</dbReference>
<dbReference type="FunFam" id="3.60.15.10:FF:000002">
    <property type="entry name" value="Ribonuclease Z"/>
    <property type="match status" value="1"/>
</dbReference>
<evidence type="ECO:0000313" key="12">
    <source>
        <dbReference type="EMBL" id="AMB98528.1"/>
    </source>
</evidence>
<evidence type="ECO:0000256" key="10">
    <source>
        <dbReference type="HAMAP-Rule" id="MF_01818"/>
    </source>
</evidence>
<feature type="binding site" evidence="10">
    <location>
        <position position="68"/>
    </location>
    <ligand>
        <name>Zn(2+)</name>
        <dbReference type="ChEBI" id="CHEBI:29105"/>
        <label>2</label>
        <note>catalytic</note>
    </ligand>
</feature>
<evidence type="ECO:0000256" key="4">
    <source>
        <dbReference type="ARBA" id="ARBA00022722"/>
    </source>
</evidence>
<keyword evidence="7 10" id="KW-0378">Hydrolase</keyword>
<dbReference type="EC" id="3.1.26.11" evidence="2 10"/>
<feature type="binding site" evidence="10">
    <location>
        <position position="63"/>
    </location>
    <ligand>
        <name>Zn(2+)</name>
        <dbReference type="ChEBI" id="CHEBI:29105"/>
        <label>1</label>
        <note>catalytic</note>
    </ligand>
</feature>
<comment type="similarity">
    <text evidence="10">Belongs to the RNase Z family.</text>
</comment>
<feature type="binding site" evidence="10">
    <location>
        <position position="67"/>
    </location>
    <ligand>
        <name>Zn(2+)</name>
        <dbReference type="ChEBI" id="CHEBI:29105"/>
        <label>2</label>
        <note>catalytic</note>
    </ligand>
</feature>
<dbReference type="HAMAP" id="MF_01818">
    <property type="entry name" value="RNase_Z_BN"/>
    <property type="match status" value="1"/>
</dbReference>
<dbReference type="EMBL" id="CP014163">
    <property type="protein sequence ID" value="AMB98528.1"/>
    <property type="molecule type" value="Genomic_DNA"/>
</dbReference>
<dbReference type="AlphaFoldDB" id="A0A120IAM4"/>
<evidence type="ECO:0000256" key="9">
    <source>
        <dbReference type="ARBA" id="ARBA00057812"/>
    </source>
</evidence>
<dbReference type="Gene3D" id="3.60.15.10">
    <property type="entry name" value="Ribonuclease Z/Hydroxyacylglutathione hydrolase-like"/>
    <property type="match status" value="1"/>
</dbReference>
<dbReference type="GO" id="GO:0008270">
    <property type="term" value="F:zinc ion binding"/>
    <property type="evidence" value="ECO:0007669"/>
    <property type="project" value="UniProtKB-UniRule"/>
</dbReference>
<organism evidence="12 13">
    <name type="scientific">Aerococcus urinaehominis</name>
    <dbReference type="NCBI Taxonomy" id="128944"/>
    <lineage>
        <taxon>Bacteria</taxon>
        <taxon>Bacillati</taxon>
        <taxon>Bacillota</taxon>
        <taxon>Bacilli</taxon>
        <taxon>Lactobacillales</taxon>
        <taxon>Aerococcaceae</taxon>
        <taxon>Aerococcus</taxon>
    </lineage>
</organism>
<feature type="binding site" evidence="10">
    <location>
        <position position="142"/>
    </location>
    <ligand>
        <name>Zn(2+)</name>
        <dbReference type="ChEBI" id="CHEBI:29105"/>
        <label>1</label>
        <note>catalytic</note>
    </ligand>
</feature>
<proteinExistence type="inferred from homology"/>
<keyword evidence="3 10" id="KW-0819">tRNA processing</keyword>
<dbReference type="Proteomes" id="UP000062260">
    <property type="component" value="Chromosome"/>
</dbReference>
<keyword evidence="5 10" id="KW-0479">Metal-binding</keyword>
<protein>
    <recommendedName>
        <fullName evidence="2 10">Ribonuclease Z</fullName>
        <shortName evidence="10">RNase Z</shortName>
        <ecNumber evidence="2 10">3.1.26.11</ecNumber>
    </recommendedName>
    <alternativeName>
        <fullName evidence="10">tRNA 3 endonuclease</fullName>
    </alternativeName>
    <alternativeName>
        <fullName evidence="10">tRNase Z</fullName>
    </alternativeName>
</protein>
<evidence type="ECO:0000256" key="1">
    <source>
        <dbReference type="ARBA" id="ARBA00011738"/>
    </source>
</evidence>
<dbReference type="PANTHER" id="PTHR46018:SF2">
    <property type="entry name" value="ZINC PHOSPHODIESTERASE ELAC PROTEIN 1"/>
    <property type="match status" value="1"/>
</dbReference>
<dbReference type="GO" id="GO:0042781">
    <property type="term" value="F:3'-tRNA processing endoribonuclease activity"/>
    <property type="evidence" value="ECO:0007669"/>
    <property type="project" value="UniProtKB-UniRule"/>
</dbReference>
<dbReference type="PANTHER" id="PTHR46018">
    <property type="entry name" value="ZINC PHOSPHODIESTERASE ELAC PROTEIN 1"/>
    <property type="match status" value="1"/>
</dbReference>
<evidence type="ECO:0000256" key="6">
    <source>
        <dbReference type="ARBA" id="ARBA00022759"/>
    </source>
</evidence>
<evidence type="ECO:0000256" key="5">
    <source>
        <dbReference type="ARBA" id="ARBA00022723"/>
    </source>
</evidence>
<dbReference type="KEGG" id="auh:AWM75_00325"/>
<comment type="function">
    <text evidence="9 10">Zinc phosphodiesterase, which displays some tRNA 3'-processing endonuclease activity. Probably involved in tRNA maturation, by removing a 3'-trailer from precursor tRNA.</text>
</comment>
<dbReference type="NCBIfam" id="NF000801">
    <property type="entry name" value="PRK00055.1-3"/>
    <property type="match status" value="1"/>
</dbReference>
<dbReference type="Pfam" id="PF23023">
    <property type="entry name" value="Anti-Pycsar_Apyc1"/>
    <property type="match status" value="1"/>
</dbReference>
<feature type="binding site" evidence="10">
    <location>
        <position position="213"/>
    </location>
    <ligand>
        <name>Zn(2+)</name>
        <dbReference type="ChEBI" id="CHEBI:29105"/>
        <label>1</label>
        <note>catalytic</note>
    </ligand>
</feature>
<sequence length="310" mass="33893">MEITFLGTGAGVPSKNRNVTAIMLKLLDERNEMWLFDCGEGTQHQILQTTLKPRKVTKIFITHLHGDHIYGLPGFLSSRAHQGGDDKLTLYGPKGLRQFVTTSLKVSQSKLGYPLEIIELTEDQGVAFADQQFKVTYQVLKHGIRSYGYRIEEADQAGQLMVDKAMAAGVPNGPLLGQLKAGKTITLADGQVLHGADFVGPDKAGRKVTILGDTRYCQGAIDLAQGVDMLVHEATFAAADSKQAHDYFHSSADQAGRVAKQAGAKQLILTHISARYVGKLSQQLIRDARQEFSNTYLANDFDSFTIGQVD</sequence>
<evidence type="ECO:0000256" key="8">
    <source>
        <dbReference type="ARBA" id="ARBA00022833"/>
    </source>
</evidence>
<gene>
    <name evidence="10" type="primary">rnz</name>
    <name evidence="12" type="ORF">AWM75_00325</name>
</gene>
<keyword evidence="13" id="KW-1185">Reference proteome</keyword>
<dbReference type="STRING" id="128944.AWM75_00325"/>
<name>A0A120IAM4_9LACT</name>
<feature type="binding site" evidence="10">
    <location>
        <position position="213"/>
    </location>
    <ligand>
        <name>Zn(2+)</name>
        <dbReference type="ChEBI" id="CHEBI:29105"/>
        <label>2</label>
        <note>catalytic</note>
    </ligand>
</feature>
<dbReference type="NCBIfam" id="TIGR02651">
    <property type="entry name" value="RNase_Z"/>
    <property type="match status" value="1"/>
</dbReference>
<dbReference type="InterPro" id="IPR036866">
    <property type="entry name" value="RibonucZ/Hydroxyglut_hydro"/>
</dbReference>
<evidence type="ECO:0000313" key="13">
    <source>
        <dbReference type="Proteomes" id="UP000062260"/>
    </source>
</evidence>
<dbReference type="Pfam" id="PF12706">
    <property type="entry name" value="Lactamase_B_2"/>
    <property type="match status" value="1"/>
</dbReference>
<dbReference type="CDD" id="cd07717">
    <property type="entry name" value="RNaseZ_ZiPD-like_MBL-fold"/>
    <property type="match status" value="1"/>
</dbReference>